<evidence type="ECO:0000256" key="2">
    <source>
        <dbReference type="ARBA" id="ARBA00009173"/>
    </source>
</evidence>
<keyword evidence="6" id="KW-0411">Iron-sulfur</keyword>
<protein>
    <submittedName>
        <fullName evidence="8">NADH-quinone oxidoreductase subunit NuoB</fullName>
        <ecNumber evidence="8">1.6.5.11</ecNumber>
    </submittedName>
</protein>
<dbReference type="GO" id="GO:0016491">
    <property type="term" value="F:oxidoreductase activity"/>
    <property type="evidence" value="ECO:0007669"/>
    <property type="project" value="UniProtKB-KW"/>
</dbReference>
<dbReference type="GO" id="GO:0051539">
    <property type="term" value="F:4 iron, 4 sulfur cluster binding"/>
    <property type="evidence" value="ECO:0007669"/>
    <property type="project" value="UniProtKB-KW"/>
</dbReference>
<comment type="caution">
    <text evidence="8">The sequence shown here is derived from an EMBL/GenBank/DDBJ whole genome shotgun (WGS) entry which is preliminary data.</text>
</comment>
<dbReference type="EC" id="1.6.5.11" evidence="8"/>
<dbReference type="InterPro" id="IPR006137">
    <property type="entry name" value="NADH_UbQ_OxRdtase-like_20kDa"/>
</dbReference>
<dbReference type="Gene3D" id="3.40.50.12280">
    <property type="match status" value="1"/>
</dbReference>
<keyword evidence="4" id="KW-0479">Metal-binding</keyword>
<sequence length="138" mass="15230">MKDPRIWGLKKSPWVYHVAAAACNNCDIEILELLTPRYDVERFGVVLVGSPRHADALLVTGVLNRKSLPRVLEVYEQTPKPCLVICIGTCTCGNQLFRNSYNAVGPYDRHLPVSAYIPGCPPKPEAMILGVVKALSKL</sequence>
<evidence type="ECO:0000256" key="6">
    <source>
        <dbReference type="ARBA" id="ARBA00023014"/>
    </source>
</evidence>
<reference evidence="8" key="1">
    <citation type="submission" date="2019-03" db="EMBL/GenBank/DDBJ databases">
        <title>Lake Tanganyika Metagenome-Assembled Genomes (MAGs).</title>
        <authorList>
            <person name="Tran P."/>
        </authorList>
    </citation>
    <scope>NUCLEOTIDE SEQUENCE</scope>
    <source>
        <strain evidence="8">K_DeepCast_150m_m2_040</strain>
    </source>
</reference>
<evidence type="ECO:0000313" key="8">
    <source>
        <dbReference type="EMBL" id="MBM3332174.1"/>
    </source>
</evidence>
<keyword evidence="5" id="KW-0408">Iron</keyword>
<dbReference type="PANTHER" id="PTHR42989">
    <property type="entry name" value="HYDROGENASE-4 COMPONENT I"/>
    <property type="match status" value="1"/>
</dbReference>
<evidence type="ECO:0000259" key="7">
    <source>
        <dbReference type="Pfam" id="PF01058"/>
    </source>
</evidence>
<dbReference type="GO" id="GO:0046872">
    <property type="term" value="F:metal ion binding"/>
    <property type="evidence" value="ECO:0007669"/>
    <property type="project" value="UniProtKB-KW"/>
</dbReference>
<dbReference type="EMBL" id="VGIR01000065">
    <property type="protein sequence ID" value="MBM3332174.1"/>
    <property type="molecule type" value="Genomic_DNA"/>
</dbReference>
<comment type="similarity">
    <text evidence="2">Belongs to the complex I 20 kDa subunit family.</text>
</comment>
<name>A0A938BTR6_UNCW3</name>
<dbReference type="NCBIfam" id="NF005012">
    <property type="entry name" value="PRK06411.1"/>
    <property type="match status" value="1"/>
</dbReference>
<evidence type="ECO:0000256" key="3">
    <source>
        <dbReference type="ARBA" id="ARBA00022485"/>
    </source>
</evidence>
<dbReference type="SUPFAM" id="SSF56770">
    <property type="entry name" value="HydA/Nqo6-like"/>
    <property type="match status" value="1"/>
</dbReference>
<dbReference type="AlphaFoldDB" id="A0A938BTR6"/>
<gene>
    <name evidence="8" type="primary">nuoB</name>
    <name evidence="8" type="ORF">FJY68_10075</name>
</gene>
<evidence type="ECO:0000256" key="5">
    <source>
        <dbReference type="ARBA" id="ARBA00023004"/>
    </source>
</evidence>
<comment type="cofactor">
    <cofactor evidence="1">
        <name>[4Fe-4S] cluster</name>
        <dbReference type="ChEBI" id="CHEBI:49883"/>
    </cofactor>
</comment>
<accession>A0A938BTR6</accession>
<keyword evidence="8" id="KW-0560">Oxidoreductase</keyword>
<organism evidence="8 9">
    <name type="scientific">candidate division WOR-3 bacterium</name>
    <dbReference type="NCBI Taxonomy" id="2052148"/>
    <lineage>
        <taxon>Bacteria</taxon>
        <taxon>Bacteria division WOR-3</taxon>
    </lineage>
</organism>
<dbReference type="PANTHER" id="PTHR42989:SF1">
    <property type="entry name" value="FORMATE HYDROGENLYASE SUBUNIT 7-RELATED"/>
    <property type="match status" value="1"/>
</dbReference>
<evidence type="ECO:0000256" key="1">
    <source>
        <dbReference type="ARBA" id="ARBA00001966"/>
    </source>
</evidence>
<dbReference type="Pfam" id="PF01058">
    <property type="entry name" value="Oxidored_q6"/>
    <property type="match status" value="1"/>
</dbReference>
<evidence type="ECO:0000313" key="9">
    <source>
        <dbReference type="Proteomes" id="UP000779900"/>
    </source>
</evidence>
<keyword evidence="3" id="KW-0004">4Fe-4S</keyword>
<dbReference type="PROSITE" id="PS51257">
    <property type="entry name" value="PROKAR_LIPOPROTEIN"/>
    <property type="match status" value="1"/>
</dbReference>
<dbReference type="Proteomes" id="UP000779900">
    <property type="component" value="Unassembled WGS sequence"/>
</dbReference>
<feature type="domain" description="NADH:ubiquinone oxidoreductase-like 20kDa subunit" evidence="7">
    <location>
        <begin position="23"/>
        <end position="133"/>
    </location>
</feature>
<evidence type="ECO:0000256" key="4">
    <source>
        <dbReference type="ARBA" id="ARBA00022723"/>
    </source>
</evidence>
<proteinExistence type="inferred from homology"/>
<dbReference type="InterPro" id="IPR052375">
    <property type="entry name" value="Complex_I_20kDa-like"/>
</dbReference>